<dbReference type="Pfam" id="PF01255">
    <property type="entry name" value="Prenyltransf"/>
    <property type="match status" value="1"/>
</dbReference>
<reference evidence="3 4" key="1">
    <citation type="submission" date="2019-02" db="EMBL/GenBank/DDBJ databases">
        <title>Prokaryotic population dynamics and viral predation in marine succession experiment using metagenomics: the confinement effect.</title>
        <authorList>
            <person name="Haro-Moreno J.M."/>
            <person name="Rodriguez-Valera F."/>
            <person name="Lopez-Perez M."/>
        </authorList>
    </citation>
    <scope>NUCLEOTIDE SEQUENCE [LARGE SCALE GENOMIC DNA]</scope>
    <source>
        <strain evidence="3">MED-G159</strain>
    </source>
</reference>
<keyword evidence="2" id="KW-0961">Cell wall biogenesis/degradation</keyword>
<dbReference type="CDD" id="cd00475">
    <property type="entry name" value="Cis_IPPS"/>
    <property type="match status" value="1"/>
</dbReference>
<dbReference type="EMBL" id="SHBE01000006">
    <property type="protein sequence ID" value="RZO26159.1"/>
    <property type="molecule type" value="Genomic_DNA"/>
</dbReference>
<dbReference type="InterPro" id="IPR036424">
    <property type="entry name" value="UPP_synth-like_sf"/>
</dbReference>
<dbReference type="GO" id="GO:0071555">
    <property type="term" value="P:cell wall organization"/>
    <property type="evidence" value="ECO:0007669"/>
    <property type="project" value="UniProtKB-KW"/>
</dbReference>
<dbReference type="GO" id="GO:0016094">
    <property type="term" value="P:polyprenol biosynthetic process"/>
    <property type="evidence" value="ECO:0007669"/>
    <property type="project" value="TreeGrafter"/>
</dbReference>
<dbReference type="NCBIfam" id="TIGR00055">
    <property type="entry name" value="uppS"/>
    <property type="match status" value="1"/>
</dbReference>
<sequence length="223" mass="25615">MAKAKTVAIIMDGNRRWAKSHNLPASHGHRKGVETLIDIVKASKTLGIKNLIVYAFSTENWSRENQEVNALMNLINFGVDVKLPEIIKNKMRLKFIGDLSQLPVSAQKGIEKCIEATKNFEDFNLTVALNYGAIWDIIESFKKMKQNKVEITETSFIKNTQISDTNVDIFIRTGGDKRLSNFLLPNLSYTELFFSERLWPDFHTQDLKNIVESFESRQRRFGK</sequence>
<comment type="catalytic activity">
    <reaction evidence="2">
        <text>8 isopentenyl diphosphate + (2E,6E)-farnesyl diphosphate = di-trans,octa-cis-undecaprenyl diphosphate + 8 diphosphate</text>
        <dbReference type="Rhea" id="RHEA:27551"/>
        <dbReference type="ChEBI" id="CHEBI:33019"/>
        <dbReference type="ChEBI" id="CHEBI:58405"/>
        <dbReference type="ChEBI" id="CHEBI:128769"/>
        <dbReference type="ChEBI" id="CHEBI:175763"/>
        <dbReference type="EC" id="2.5.1.31"/>
    </reaction>
</comment>
<feature type="binding site" evidence="2">
    <location>
        <position position="29"/>
    </location>
    <ligand>
        <name>substrate</name>
    </ligand>
</feature>
<comment type="function">
    <text evidence="2">Catalyzes the sequential condensation of isopentenyl diphosphate (IPP) with (2E,6E)-farnesyl diphosphate (E,E-FPP) to yield (2Z,6Z,10Z,14Z,18Z,22Z,26Z,30Z,34E,38E)-undecaprenyl diphosphate (di-trans,octa-cis-UPP). UPP is the precursor of glycosyl carrier lipid in the biosynthesis of bacterial cell wall polysaccharide components such as peptidoglycan and lipopolysaccharide.</text>
</comment>
<comment type="subunit">
    <text evidence="2">Homodimer.</text>
</comment>
<feature type="binding site" evidence="2">
    <location>
        <position position="17"/>
    </location>
    <ligand>
        <name>substrate</name>
    </ligand>
</feature>
<evidence type="ECO:0000256" key="1">
    <source>
        <dbReference type="ARBA" id="ARBA00022679"/>
    </source>
</evidence>
<comment type="cofactor">
    <cofactor evidence="2">
        <name>Mg(2+)</name>
        <dbReference type="ChEBI" id="CHEBI:18420"/>
    </cofactor>
    <text evidence="2">Binds 2 magnesium ions per subunit.</text>
</comment>
<dbReference type="HAMAP" id="MF_01139">
    <property type="entry name" value="ISPT"/>
    <property type="match status" value="1"/>
</dbReference>
<feature type="binding site" evidence="2">
    <location>
        <begin position="178"/>
        <end position="180"/>
    </location>
    <ligand>
        <name>substrate</name>
    </ligand>
</feature>
<comment type="similarity">
    <text evidence="2">Belongs to the UPP synthase family.</text>
</comment>
<dbReference type="Gene3D" id="3.40.1180.10">
    <property type="entry name" value="Decaprenyl diphosphate synthase-like"/>
    <property type="match status" value="1"/>
</dbReference>
<dbReference type="PANTHER" id="PTHR10291">
    <property type="entry name" value="DEHYDRODOLICHYL DIPHOSPHATE SYNTHASE FAMILY MEMBER"/>
    <property type="match status" value="1"/>
</dbReference>
<accession>A0A520MY90</accession>
<proteinExistence type="inferred from homology"/>
<dbReference type="GO" id="GO:0008834">
    <property type="term" value="F:ditrans,polycis-undecaprenyl-diphosphate synthase [(2E,6E)-farnesyl-diphosphate specific] activity"/>
    <property type="evidence" value="ECO:0007669"/>
    <property type="project" value="UniProtKB-UniRule"/>
</dbReference>
<organism evidence="3 4">
    <name type="scientific">SAR86 cluster bacterium</name>
    <dbReference type="NCBI Taxonomy" id="2030880"/>
    <lineage>
        <taxon>Bacteria</taxon>
        <taxon>Pseudomonadati</taxon>
        <taxon>Pseudomonadota</taxon>
        <taxon>Gammaproteobacteria</taxon>
        <taxon>SAR86 cluster</taxon>
    </lineage>
</organism>
<feature type="active site" description="Proton acceptor" evidence="2">
    <location>
        <position position="60"/>
    </location>
</feature>
<feature type="binding site" evidence="2">
    <location>
        <position position="12"/>
    </location>
    <ligand>
        <name>Mg(2+)</name>
        <dbReference type="ChEBI" id="CHEBI:18420"/>
    </ligand>
</feature>
<feature type="active site" evidence="2">
    <location>
        <position position="12"/>
    </location>
</feature>
<dbReference type="SUPFAM" id="SSF64005">
    <property type="entry name" value="Undecaprenyl diphosphate synthase"/>
    <property type="match status" value="1"/>
</dbReference>
<protein>
    <recommendedName>
        <fullName evidence="2">Ditrans,polycis-undecaprenyl-diphosphate synthase ((2E,6E)-farnesyl-diphosphate specific)</fullName>
        <ecNumber evidence="2">2.5.1.31</ecNumber>
    </recommendedName>
    <alternativeName>
        <fullName evidence="2">Ditrans,polycis-undecaprenylcistransferase</fullName>
    </alternativeName>
    <alternativeName>
        <fullName evidence="2">Undecaprenyl diphosphate synthase</fullName>
        <shortName evidence="2">UDS</shortName>
    </alternativeName>
    <alternativeName>
        <fullName evidence="2">Undecaprenyl pyrophosphate synthase</fullName>
        <shortName evidence="2">UPP synthase</shortName>
    </alternativeName>
</protein>
<keyword evidence="2" id="KW-0573">Peptidoglycan synthesis</keyword>
<feature type="binding site" evidence="2">
    <location>
        <position position="191"/>
    </location>
    <ligand>
        <name>Mg(2+)</name>
        <dbReference type="ChEBI" id="CHEBI:18420"/>
    </ligand>
</feature>
<dbReference type="GO" id="GO:0008360">
    <property type="term" value="P:regulation of cell shape"/>
    <property type="evidence" value="ECO:0007669"/>
    <property type="project" value="UniProtKB-KW"/>
</dbReference>
<dbReference type="InterPro" id="IPR001441">
    <property type="entry name" value="UPP_synth-like"/>
</dbReference>
<evidence type="ECO:0000313" key="3">
    <source>
        <dbReference type="EMBL" id="RZO26159.1"/>
    </source>
</evidence>
<keyword evidence="2" id="KW-0460">Magnesium</keyword>
<keyword evidence="1 2" id="KW-0808">Transferase</keyword>
<keyword evidence="2" id="KW-0133">Cell shape</keyword>
<dbReference type="AlphaFoldDB" id="A0A520MY90"/>
<feature type="binding site" evidence="2">
    <location>
        <position position="61"/>
    </location>
    <ligand>
        <name>substrate</name>
    </ligand>
</feature>
<comment type="caution">
    <text evidence="2">Lacks conserved residue(s) required for the propagation of feature annotation.</text>
</comment>
<dbReference type="EC" id="2.5.1.31" evidence="2"/>
<name>A0A520MY90_9GAMM</name>
<feature type="binding site" evidence="2">
    <location>
        <begin position="13"/>
        <end position="16"/>
    </location>
    <ligand>
        <name>substrate</name>
    </ligand>
</feature>
<keyword evidence="2" id="KW-0479">Metal-binding</keyword>
<evidence type="ECO:0000256" key="2">
    <source>
        <dbReference type="HAMAP-Rule" id="MF_01139"/>
    </source>
</evidence>
<gene>
    <name evidence="2 3" type="primary">uppS</name>
    <name evidence="3" type="ORF">EVA92_03665</name>
</gene>
<dbReference type="Proteomes" id="UP000315825">
    <property type="component" value="Unassembled WGS sequence"/>
</dbReference>
<feature type="binding site" evidence="2">
    <location>
        <position position="63"/>
    </location>
    <ligand>
        <name>substrate</name>
    </ligand>
</feature>
<dbReference type="PANTHER" id="PTHR10291:SF0">
    <property type="entry name" value="DEHYDRODOLICHYL DIPHOSPHATE SYNTHASE 2"/>
    <property type="match status" value="1"/>
</dbReference>
<dbReference type="GO" id="GO:0000287">
    <property type="term" value="F:magnesium ion binding"/>
    <property type="evidence" value="ECO:0007669"/>
    <property type="project" value="UniProtKB-UniRule"/>
</dbReference>
<dbReference type="GO" id="GO:0009252">
    <property type="term" value="P:peptidoglycan biosynthetic process"/>
    <property type="evidence" value="ECO:0007669"/>
    <property type="project" value="UniProtKB-UniRule"/>
</dbReference>
<feature type="binding site" evidence="2">
    <location>
        <begin position="57"/>
        <end position="59"/>
    </location>
    <ligand>
        <name>substrate</name>
    </ligand>
</feature>
<evidence type="ECO:0000313" key="4">
    <source>
        <dbReference type="Proteomes" id="UP000315825"/>
    </source>
</evidence>
<comment type="caution">
    <text evidence="3">The sequence shown here is derived from an EMBL/GenBank/DDBJ whole genome shotgun (WGS) entry which is preliminary data.</text>
</comment>
<feature type="binding site" evidence="2">
    <location>
        <position position="172"/>
    </location>
    <ligand>
        <name>substrate</name>
    </ligand>
</feature>